<accession>X1UD02</accession>
<organism evidence="1">
    <name type="scientific">marine sediment metagenome</name>
    <dbReference type="NCBI Taxonomy" id="412755"/>
    <lineage>
        <taxon>unclassified sequences</taxon>
        <taxon>metagenomes</taxon>
        <taxon>ecological metagenomes</taxon>
    </lineage>
</organism>
<proteinExistence type="predicted"/>
<dbReference type="EMBL" id="BARW01016362">
    <property type="protein sequence ID" value="GAI90229.1"/>
    <property type="molecule type" value="Genomic_DNA"/>
</dbReference>
<gene>
    <name evidence="1" type="ORF">S12H4_28516</name>
</gene>
<sequence>MPGQTTIDIIADFAHRWVTEVIWPYIGGVVDTSIAKLEGEGFTHQEARFWIEALTILQLYRMNYYMGGVWHRYEVTEIPVLSEAQLESLYQQGIGIDMPRGEEYWEGF</sequence>
<dbReference type="AlphaFoldDB" id="X1UD02"/>
<reference evidence="1" key="1">
    <citation type="journal article" date="2014" name="Front. Microbiol.">
        <title>High frequency of phylogenetically diverse reductive dehalogenase-homologous genes in deep subseafloor sedimentary metagenomes.</title>
        <authorList>
            <person name="Kawai M."/>
            <person name="Futagami T."/>
            <person name="Toyoda A."/>
            <person name="Takaki Y."/>
            <person name="Nishi S."/>
            <person name="Hori S."/>
            <person name="Arai W."/>
            <person name="Tsubouchi T."/>
            <person name="Morono Y."/>
            <person name="Uchiyama I."/>
            <person name="Ito T."/>
            <person name="Fujiyama A."/>
            <person name="Inagaki F."/>
            <person name="Takami H."/>
        </authorList>
    </citation>
    <scope>NUCLEOTIDE SEQUENCE</scope>
    <source>
        <strain evidence="1">Expedition CK06-06</strain>
    </source>
</reference>
<protein>
    <submittedName>
        <fullName evidence="1">Uncharacterized protein</fullName>
    </submittedName>
</protein>
<name>X1UD02_9ZZZZ</name>
<evidence type="ECO:0000313" key="1">
    <source>
        <dbReference type="EMBL" id="GAI90229.1"/>
    </source>
</evidence>
<comment type="caution">
    <text evidence="1">The sequence shown here is derived from an EMBL/GenBank/DDBJ whole genome shotgun (WGS) entry which is preliminary data.</text>
</comment>